<comment type="caution">
    <text evidence="2">The sequence shown here is derived from an EMBL/GenBank/DDBJ whole genome shotgun (WGS) entry which is preliminary data.</text>
</comment>
<evidence type="ECO:0000313" key="3">
    <source>
        <dbReference type="Proteomes" id="UP001472677"/>
    </source>
</evidence>
<reference evidence="2 3" key="1">
    <citation type="journal article" date="2024" name="G3 (Bethesda)">
        <title>Genome assembly of Hibiscus sabdariffa L. provides insights into metabolisms of medicinal natural products.</title>
        <authorList>
            <person name="Kim T."/>
        </authorList>
    </citation>
    <scope>NUCLEOTIDE SEQUENCE [LARGE SCALE GENOMIC DNA]</scope>
    <source>
        <strain evidence="2">TK-2024</strain>
        <tissue evidence="2">Old leaves</tissue>
    </source>
</reference>
<feature type="transmembrane region" description="Helical" evidence="1">
    <location>
        <begin position="12"/>
        <end position="35"/>
    </location>
</feature>
<proteinExistence type="predicted"/>
<dbReference type="PROSITE" id="PS51257">
    <property type="entry name" value="PROKAR_LIPOPROTEIN"/>
    <property type="match status" value="1"/>
</dbReference>
<evidence type="ECO:0000256" key="1">
    <source>
        <dbReference type="SAM" id="Phobius"/>
    </source>
</evidence>
<name>A0ABR2G265_9ROSI</name>
<gene>
    <name evidence="2" type="ORF">V6N12_045160</name>
</gene>
<keyword evidence="3" id="KW-1185">Reference proteome</keyword>
<keyword evidence="1" id="KW-0472">Membrane</keyword>
<protein>
    <submittedName>
        <fullName evidence="2">Uncharacterized protein</fullName>
    </submittedName>
</protein>
<organism evidence="2 3">
    <name type="scientific">Hibiscus sabdariffa</name>
    <name type="common">roselle</name>
    <dbReference type="NCBI Taxonomy" id="183260"/>
    <lineage>
        <taxon>Eukaryota</taxon>
        <taxon>Viridiplantae</taxon>
        <taxon>Streptophyta</taxon>
        <taxon>Embryophyta</taxon>
        <taxon>Tracheophyta</taxon>
        <taxon>Spermatophyta</taxon>
        <taxon>Magnoliopsida</taxon>
        <taxon>eudicotyledons</taxon>
        <taxon>Gunneridae</taxon>
        <taxon>Pentapetalae</taxon>
        <taxon>rosids</taxon>
        <taxon>malvids</taxon>
        <taxon>Malvales</taxon>
        <taxon>Malvaceae</taxon>
        <taxon>Malvoideae</taxon>
        <taxon>Hibiscus</taxon>
    </lineage>
</organism>
<evidence type="ECO:0000313" key="2">
    <source>
        <dbReference type="EMBL" id="KAK8593073.1"/>
    </source>
</evidence>
<keyword evidence="1" id="KW-0812">Transmembrane</keyword>
<sequence>MFGLTKKGHFGIFSLVKVIMLNHVLLIGCLLRVIGIDHVLNKCYRLVFCIALLQSHHRMQPLATIYHAGDGNTNKYSRQGQLMHPWVTRLYPRRMIASELGPFGLKLSTEGSCTILKNSLSTSGSPAYYQSQMNISWMGRTGNKVKANVDDDVCLSDSIATCGGLICDENGD</sequence>
<dbReference type="EMBL" id="JBBPBM010000003">
    <property type="protein sequence ID" value="KAK8593073.1"/>
    <property type="molecule type" value="Genomic_DNA"/>
</dbReference>
<accession>A0ABR2G265</accession>
<keyword evidence="1" id="KW-1133">Transmembrane helix</keyword>
<dbReference type="Proteomes" id="UP001472677">
    <property type="component" value="Unassembled WGS sequence"/>
</dbReference>